<evidence type="ECO:0000259" key="2">
    <source>
        <dbReference type="Pfam" id="PF01869"/>
    </source>
</evidence>
<gene>
    <name evidence="3" type="ORF">GCM10009560_40930</name>
</gene>
<reference evidence="4" key="1">
    <citation type="journal article" date="2019" name="Int. J. Syst. Evol. Microbiol.">
        <title>The Global Catalogue of Microorganisms (GCM) 10K type strain sequencing project: providing services to taxonomists for standard genome sequencing and annotation.</title>
        <authorList>
            <consortium name="The Broad Institute Genomics Platform"/>
            <consortium name="The Broad Institute Genome Sequencing Center for Infectious Disease"/>
            <person name="Wu L."/>
            <person name="Ma J."/>
        </authorList>
    </citation>
    <scope>NUCLEOTIDE SEQUENCE [LARGE SCALE GENOMIC DNA]</scope>
    <source>
        <strain evidence="4">JCM 11136</strain>
    </source>
</reference>
<dbReference type="InterPro" id="IPR002731">
    <property type="entry name" value="ATPase_BadF"/>
</dbReference>
<dbReference type="Pfam" id="PF01869">
    <property type="entry name" value="BcrAD_BadFG"/>
    <property type="match status" value="1"/>
</dbReference>
<dbReference type="RefSeq" id="WP_343951520.1">
    <property type="nucleotide sequence ID" value="NZ_BAAAHQ010000021.1"/>
</dbReference>
<evidence type="ECO:0000313" key="3">
    <source>
        <dbReference type="EMBL" id="GAA0934117.1"/>
    </source>
</evidence>
<sequence>MDVAIDGGQTGLRLAVAVHGRITEVGELPGLSYAEGPPVEAVLSRLDLPPGVDTVCLGLTTVLDDPIRLARALLGRARRVIVTTDVVTSHAGAFPSGAGVVLAAGTGAIALGVPPARAHTTSGERSPRTSAASGETSARTPATLTAGTPPATDAVAGRSEWGRPVQVDGWGFLYGDAGSGFWIGRRGLEAALRGFDGREAPGALTARAQEVFGDLATLPARLYLAPDAVARIARFAPHVIELAATDGTADSITDSAATELAGTVAAAARSFPEEVPVAWTGRLLRGELLRTRFEAALRARLPAASLRPAAGDSLSGAARLAAAADLGPYTSLATVVS</sequence>
<dbReference type="InterPro" id="IPR052519">
    <property type="entry name" value="Euk-type_GlcNAc_Kinase"/>
</dbReference>
<comment type="caution">
    <text evidence="3">The sequence shown here is derived from an EMBL/GenBank/DDBJ whole genome shotgun (WGS) entry which is preliminary data.</text>
</comment>
<dbReference type="InterPro" id="IPR043129">
    <property type="entry name" value="ATPase_NBD"/>
</dbReference>
<accession>A0ABP4AB14</accession>
<evidence type="ECO:0000313" key="4">
    <source>
        <dbReference type="Proteomes" id="UP001501578"/>
    </source>
</evidence>
<dbReference type="Gene3D" id="3.30.420.40">
    <property type="match status" value="2"/>
</dbReference>
<dbReference type="PANTHER" id="PTHR43190">
    <property type="entry name" value="N-ACETYL-D-GLUCOSAMINE KINASE"/>
    <property type="match status" value="1"/>
</dbReference>
<organism evidence="3 4">
    <name type="scientific">Nonomuraea longicatena</name>
    <dbReference type="NCBI Taxonomy" id="83682"/>
    <lineage>
        <taxon>Bacteria</taxon>
        <taxon>Bacillati</taxon>
        <taxon>Actinomycetota</taxon>
        <taxon>Actinomycetes</taxon>
        <taxon>Streptosporangiales</taxon>
        <taxon>Streptosporangiaceae</taxon>
        <taxon>Nonomuraea</taxon>
    </lineage>
</organism>
<feature type="compositionally biased region" description="Low complexity" evidence="1">
    <location>
        <begin position="138"/>
        <end position="154"/>
    </location>
</feature>
<feature type="domain" description="ATPase BadF/BadG/BcrA/BcrD type" evidence="2">
    <location>
        <begin position="150"/>
        <end position="314"/>
    </location>
</feature>
<feature type="region of interest" description="Disordered" evidence="1">
    <location>
        <begin position="116"/>
        <end position="156"/>
    </location>
</feature>
<name>A0ABP4AB14_9ACTN</name>
<feature type="compositionally biased region" description="Polar residues" evidence="1">
    <location>
        <begin position="119"/>
        <end position="137"/>
    </location>
</feature>
<dbReference type="PANTHER" id="PTHR43190:SF3">
    <property type="entry name" value="N-ACETYL-D-GLUCOSAMINE KINASE"/>
    <property type="match status" value="1"/>
</dbReference>
<protein>
    <submittedName>
        <fullName evidence="3">BadF/BadG/BcrA/BcrD ATPase family protein</fullName>
    </submittedName>
</protein>
<dbReference type="SUPFAM" id="SSF53067">
    <property type="entry name" value="Actin-like ATPase domain"/>
    <property type="match status" value="1"/>
</dbReference>
<proteinExistence type="predicted"/>
<dbReference type="Proteomes" id="UP001501578">
    <property type="component" value="Unassembled WGS sequence"/>
</dbReference>
<evidence type="ECO:0000256" key="1">
    <source>
        <dbReference type="SAM" id="MobiDB-lite"/>
    </source>
</evidence>
<keyword evidence="4" id="KW-1185">Reference proteome</keyword>
<dbReference type="EMBL" id="BAAAHQ010000021">
    <property type="protein sequence ID" value="GAA0934117.1"/>
    <property type="molecule type" value="Genomic_DNA"/>
</dbReference>